<dbReference type="Pfam" id="PF13624">
    <property type="entry name" value="SurA_N_3"/>
    <property type="match status" value="1"/>
</dbReference>
<dbReference type="EC" id="5.2.1.8" evidence="2"/>
<dbReference type="InterPro" id="IPR027304">
    <property type="entry name" value="Trigger_fact/SurA_dom_sf"/>
</dbReference>
<evidence type="ECO:0000256" key="4">
    <source>
        <dbReference type="ARBA" id="ARBA00023110"/>
    </source>
</evidence>
<evidence type="ECO:0000256" key="6">
    <source>
        <dbReference type="PROSITE-ProRule" id="PRU00278"/>
    </source>
</evidence>
<reference evidence="10 11" key="1">
    <citation type="submission" date="2019-08" db="EMBL/GenBank/DDBJ databases">
        <title>100 year-old enigma solved: identification of Planctomyces bekefii, the type genus and species of the phylum Planctomycetes.</title>
        <authorList>
            <person name="Svetlana D.N."/>
            <person name="Overmann J."/>
        </authorList>
    </citation>
    <scope>NUCLEOTIDE SEQUENCE [LARGE SCALE GENOMIC DNA]</scope>
    <source>
        <strain evidence="10">Phe10_nw2017</strain>
    </source>
</reference>
<feature type="region of interest" description="Disordered" evidence="7">
    <location>
        <begin position="47"/>
        <end position="68"/>
    </location>
</feature>
<keyword evidence="11" id="KW-1185">Reference proteome</keyword>
<dbReference type="PANTHER" id="PTHR47245:SF1">
    <property type="entry name" value="FOLDASE PROTEIN PRSA"/>
    <property type="match status" value="1"/>
</dbReference>
<proteinExistence type="predicted"/>
<evidence type="ECO:0000256" key="7">
    <source>
        <dbReference type="SAM" id="MobiDB-lite"/>
    </source>
</evidence>
<dbReference type="InterPro" id="IPR000297">
    <property type="entry name" value="PPIase_PpiC"/>
</dbReference>
<evidence type="ECO:0000256" key="1">
    <source>
        <dbReference type="ARBA" id="ARBA00000971"/>
    </source>
</evidence>
<keyword evidence="8" id="KW-1133">Transmembrane helix</keyword>
<dbReference type="SUPFAM" id="SSF54534">
    <property type="entry name" value="FKBP-like"/>
    <property type="match status" value="1"/>
</dbReference>
<keyword evidence="5 6" id="KW-0413">Isomerase</keyword>
<sequence>MEDQVPAPVTATVAARSGRVGLLLGGTLIILLAGGVGMQVWRARDGHAAEQPAKRPAAAVDGADSTRPSYARVNGESITWDALARECVERHGREVLENMINRLIIQQECSRRGLTVTKSEVDQEILEISKKFGLAVDQWYKMLEAERKLTPQQYRRDVIWPMLALRKLAGRDVTITREMIQQAYEDNYGPRVKARMIVLDNVRRATEIWEKARNNPDDFESLARDYSMEPNSHALGGVIPPIRKNSGAHENLRTAAFRMKQPGELSGVIQVGPSQYAILKFEGLTEPVEHDMADVEAQLHADLTEREVQRMVGETFEKLQENARVDNFLTGESRGTVEPAAATGQ</sequence>
<dbReference type="GO" id="GO:0003755">
    <property type="term" value="F:peptidyl-prolyl cis-trans isomerase activity"/>
    <property type="evidence" value="ECO:0007669"/>
    <property type="project" value="UniProtKB-KW"/>
</dbReference>
<dbReference type="Proteomes" id="UP000321083">
    <property type="component" value="Unassembled WGS sequence"/>
</dbReference>
<feature type="compositionally biased region" description="Low complexity" evidence="7">
    <location>
        <begin position="49"/>
        <end position="59"/>
    </location>
</feature>
<evidence type="ECO:0000256" key="3">
    <source>
        <dbReference type="ARBA" id="ARBA00022729"/>
    </source>
</evidence>
<comment type="caution">
    <text evidence="10">The sequence shown here is derived from an EMBL/GenBank/DDBJ whole genome shotgun (WGS) entry which is preliminary data.</text>
</comment>
<evidence type="ECO:0000313" key="11">
    <source>
        <dbReference type="Proteomes" id="UP000321083"/>
    </source>
</evidence>
<dbReference type="Gene3D" id="3.10.50.40">
    <property type="match status" value="1"/>
</dbReference>
<keyword evidence="3" id="KW-0732">Signal</keyword>
<dbReference type="PROSITE" id="PS50198">
    <property type="entry name" value="PPIC_PPIASE_2"/>
    <property type="match status" value="1"/>
</dbReference>
<keyword evidence="8" id="KW-0812">Transmembrane</keyword>
<gene>
    <name evidence="10" type="ORF">E3A20_00840</name>
</gene>
<protein>
    <recommendedName>
        <fullName evidence="2">peptidylprolyl isomerase</fullName>
        <ecNumber evidence="2">5.2.1.8</ecNumber>
    </recommendedName>
</protein>
<evidence type="ECO:0000256" key="8">
    <source>
        <dbReference type="SAM" id="Phobius"/>
    </source>
</evidence>
<keyword evidence="4 6" id="KW-0697">Rotamase</keyword>
<dbReference type="EMBL" id="SRHE01000006">
    <property type="protein sequence ID" value="TWW12616.1"/>
    <property type="molecule type" value="Genomic_DNA"/>
</dbReference>
<organism evidence="10 11">
    <name type="scientific">Planctomyces bekefii</name>
    <dbReference type="NCBI Taxonomy" id="1653850"/>
    <lineage>
        <taxon>Bacteria</taxon>
        <taxon>Pseudomonadati</taxon>
        <taxon>Planctomycetota</taxon>
        <taxon>Planctomycetia</taxon>
        <taxon>Planctomycetales</taxon>
        <taxon>Planctomycetaceae</taxon>
        <taxon>Planctomyces</taxon>
    </lineage>
</organism>
<feature type="transmembrane region" description="Helical" evidence="8">
    <location>
        <begin position="20"/>
        <end position="41"/>
    </location>
</feature>
<keyword evidence="8" id="KW-0472">Membrane</keyword>
<dbReference type="AlphaFoldDB" id="A0A5C6MCM0"/>
<dbReference type="InterPro" id="IPR050245">
    <property type="entry name" value="PrsA_foldase"/>
</dbReference>
<dbReference type="SUPFAM" id="SSF109998">
    <property type="entry name" value="Triger factor/SurA peptide-binding domain-like"/>
    <property type="match status" value="1"/>
</dbReference>
<accession>A0A5C6MCM0</accession>
<comment type="catalytic activity">
    <reaction evidence="1">
        <text>[protein]-peptidylproline (omega=180) = [protein]-peptidylproline (omega=0)</text>
        <dbReference type="Rhea" id="RHEA:16237"/>
        <dbReference type="Rhea" id="RHEA-COMP:10747"/>
        <dbReference type="Rhea" id="RHEA-COMP:10748"/>
        <dbReference type="ChEBI" id="CHEBI:83833"/>
        <dbReference type="ChEBI" id="CHEBI:83834"/>
        <dbReference type="EC" id="5.2.1.8"/>
    </reaction>
</comment>
<evidence type="ECO:0000256" key="2">
    <source>
        <dbReference type="ARBA" id="ARBA00013194"/>
    </source>
</evidence>
<reference evidence="10 11" key="2">
    <citation type="submission" date="2019-08" db="EMBL/GenBank/DDBJ databases">
        <authorList>
            <person name="Henke P."/>
        </authorList>
    </citation>
    <scope>NUCLEOTIDE SEQUENCE [LARGE SCALE GENOMIC DNA]</scope>
    <source>
        <strain evidence="10">Phe10_nw2017</strain>
    </source>
</reference>
<evidence type="ECO:0000256" key="5">
    <source>
        <dbReference type="ARBA" id="ARBA00023235"/>
    </source>
</evidence>
<name>A0A5C6MCM0_9PLAN</name>
<evidence type="ECO:0000313" key="10">
    <source>
        <dbReference type="EMBL" id="TWW12616.1"/>
    </source>
</evidence>
<dbReference type="InterPro" id="IPR046357">
    <property type="entry name" value="PPIase_dom_sf"/>
</dbReference>
<dbReference type="Gene3D" id="1.10.4030.10">
    <property type="entry name" value="Porin chaperone SurA, peptide-binding domain"/>
    <property type="match status" value="1"/>
</dbReference>
<dbReference type="Pfam" id="PF00639">
    <property type="entry name" value="Rotamase"/>
    <property type="match status" value="1"/>
</dbReference>
<feature type="domain" description="PpiC" evidence="9">
    <location>
        <begin position="189"/>
        <end position="282"/>
    </location>
</feature>
<evidence type="ECO:0000259" key="9">
    <source>
        <dbReference type="PROSITE" id="PS50198"/>
    </source>
</evidence>
<dbReference type="PANTHER" id="PTHR47245">
    <property type="entry name" value="PEPTIDYLPROLYL ISOMERASE"/>
    <property type="match status" value="1"/>
</dbReference>